<protein>
    <submittedName>
        <fullName evidence="3">Uncharacterized protein</fullName>
    </submittedName>
</protein>
<feature type="region of interest" description="Disordered" evidence="1">
    <location>
        <begin position="1"/>
        <end position="25"/>
    </location>
</feature>
<comment type="caution">
    <text evidence="3">The sequence shown here is derived from an EMBL/GenBank/DDBJ whole genome shotgun (WGS) entry which is preliminary data.</text>
</comment>
<feature type="compositionally biased region" description="Polar residues" evidence="1">
    <location>
        <begin position="1"/>
        <end position="18"/>
    </location>
</feature>
<keyword evidence="2" id="KW-0472">Membrane</keyword>
<accession>A0ABT0PCE1</accession>
<name>A0ABT0PCE1_9GAMM</name>
<feature type="transmembrane region" description="Helical" evidence="2">
    <location>
        <begin position="71"/>
        <end position="90"/>
    </location>
</feature>
<organism evidence="3 4">
    <name type="scientific">Parendozoicomonas callyspongiae</name>
    <dbReference type="NCBI Taxonomy" id="2942213"/>
    <lineage>
        <taxon>Bacteria</taxon>
        <taxon>Pseudomonadati</taxon>
        <taxon>Pseudomonadota</taxon>
        <taxon>Gammaproteobacteria</taxon>
        <taxon>Oceanospirillales</taxon>
        <taxon>Endozoicomonadaceae</taxon>
        <taxon>Parendozoicomonas</taxon>
    </lineage>
</organism>
<proteinExistence type="predicted"/>
<evidence type="ECO:0000256" key="1">
    <source>
        <dbReference type="SAM" id="MobiDB-lite"/>
    </source>
</evidence>
<feature type="transmembrane region" description="Helical" evidence="2">
    <location>
        <begin position="157"/>
        <end position="182"/>
    </location>
</feature>
<evidence type="ECO:0000313" key="4">
    <source>
        <dbReference type="Proteomes" id="UP001203338"/>
    </source>
</evidence>
<evidence type="ECO:0000256" key="2">
    <source>
        <dbReference type="SAM" id="Phobius"/>
    </source>
</evidence>
<dbReference type="EMBL" id="JAMFLX010000003">
    <property type="protein sequence ID" value="MCL6269058.1"/>
    <property type="molecule type" value="Genomic_DNA"/>
</dbReference>
<reference evidence="3 4" key="1">
    <citation type="submission" date="2022-05" db="EMBL/GenBank/DDBJ databases">
        <authorList>
            <person name="Park J.-S."/>
        </authorList>
    </citation>
    <scope>NUCLEOTIDE SEQUENCE [LARGE SCALE GENOMIC DNA]</scope>
    <source>
        <strain evidence="3 4">2012CJ34-2</strain>
    </source>
</reference>
<feature type="transmembrane region" description="Helical" evidence="2">
    <location>
        <begin position="102"/>
        <end position="123"/>
    </location>
</feature>
<keyword evidence="2" id="KW-1133">Transmembrane helix</keyword>
<keyword evidence="2" id="KW-0812">Transmembrane</keyword>
<keyword evidence="4" id="KW-1185">Reference proteome</keyword>
<sequence length="224" mass="23385">MKSIQSSNPPLSGLQPQESHSEPAAGRWQLATSARSFFSTLHYLLAAPLGTRTTKTTEITLKTFTGRANNGYLAGFMSSILGLSAQMYAMGCEMTKSCLPSLTTRAATSLTVLTPLLACYMAGRMGFQTGQAANKLLADRNISQAPQTPAGFLKRNALPIACASLGALSSAGFMLTAGYFALGAGAFSQAVSIVTGVNTISYAAQGFVSAHLENRAQSLQTNIG</sequence>
<evidence type="ECO:0000313" key="3">
    <source>
        <dbReference type="EMBL" id="MCL6269058.1"/>
    </source>
</evidence>
<gene>
    <name evidence="3" type="ORF">M3P05_03765</name>
</gene>
<dbReference type="RefSeq" id="WP_249697886.1">
    <property type="nucleotide sequence ID" value="NZ_JAMFLX010000003.1"/>
</dbReference>
<dbReference type="Proteomes" id="UP001203338">
    <property type="component" value="Unassembled WGS sequence"/>
</dbReference>